<dbReference type="GO" id="GO:0003700">
    <property type="term" value="F:DNA-binding transcription factor activity"/>
    <property type="evidence" value="ECO:0007669"/>
    <property type="project" value="TreeGrafter"/>
</dbReference>
<dbReference type="AlphaFoldDB" id="A0AAJ1BA79"/>
<name>A0AAJ1BA79_9ACTO</name>
<keyword evidence="3" id="KW-0804">Transcription</keyword>
<evidence type="ECO:0000313" key="5">
    <source>
        <dbReference type="EMBL" id="MCG4617189.1"/>
    </source>
</evidence>
<dbReference type="Proteomes" id="UP001200537">
    <property type="component" value="Unassembled WGS sequence"/>
</dbReference>
<dbReference type="PROSITE" id="PS50932">
    <property type="entry name" value="HTH_LACI_2"/>
    <property type="match status" value="1"/>
</dbReference>
<dbReference type="Pfam" id="PF00532">
    <property type="entry name" value="Peripla_BP_1"/>
    <property type="match status" value="1"/>
</dbReference>
<dbReference type="InterPro" id="IPR001761">
    <property type="entry name" value="Peripla_BP/Lac1_sug-bd_dom"/>
</dbReference>
<dbReference type="CDD" id="cd06267">
    <property type="entry name" value="PBP1_LacI_sugar_binding-like"/>
    <property type="match status" value="1"/>
</dbReference>
<organism evidence="5 6">
    <name type="scientific">Varibaculum cambriense</name>
    <dbReference type="NCBI Taxonomy" id="184870"/>
    <lineage>
        <taxon>Bacteria</taxon>
        <taxon>Bacillati</taxon>
        <taxon>Actinomycetota</taxon>
        <taxon>Actinomycetes</taxon>
        <taxon>Actinomycetales</taxon>
        <taxon>Actinomycetaceae</taxon>
        <taxon>Varibaculum</taxon>
    </lineage>
</organism>
<dbReference type="InterPro" id="IPR028082">
    <property type="entry name" value="Peripla_BP_I"/>
</dbReference>
<reference evidence="5" key="1">
    <citation type="submission" date="2022-01" db="EMBL/GenBank/DDBJ databases">
        <title>Collection of gut derived symbiotic bacterial strains cultured from healthy donors.</title>
        <authorList>
            <person name="Lin H."/>
            <person name="Kohout C."/>
            <person name="Waligurski E."/>
            <person name="Pamer E.G."/>
        </authorList>
    </citation>
    <scope>NUCLEOTIDE SEQUENCE</scope>
    <source>
        <strain evidence="5">DFI.7.46</strain>
    </source>
</reference>
<evidence type="ECO:0000256" key="2">
    <source>
        <dbReference type="ARBA" id="ARBA00023125"/>
    </source>
</evidence>
<keyword evidence="2" id="KW-0238">DNA-binding</keyword>
<feature type="domain" description="HTH lacI-type" evidence="4">
    <location>
        <begin position="2"/>
        <end position="56"/>
    </location>
</feature>
<keyword evidence="1" id="KW-0805">Transcription regulation</keyword>
<evidence type="ECO:0000259" key="4">
    <source>
        <dbReference type="PROSITE" id="PS50932"/>
    </source>
</evidence>
<dbReference type="CDD" id="cd01392">
    <property type="entry name" value="HTH_LacI"/>
    <property type="match status" value="1"/>
</dbReference>
<dbReference type="SUPFAM" id="SSF47413">
    <property type="entry name" value="lambda repressor-like DNA-binding domains"/>
    <property type="match status" value="1"/>
</dbReference>
<dbReference type="PANTHER" id="PTHR30146:SF109">
    <property type="entry name" value="HTH-TYPE TRANSCRIPTIONAL REGULATOR GALS"/>
    <property type="match status" value="1"/>
</dbReference>
<evidence type="ECO:0000313" key="6">
    <source>
        <dbReference type="Proteomes" id="UP001200537"/>
    </source>
</evidence>
<dbReference type="GO" id="GO:0000976">
    <property type="term" value="F:transcription cis-regulatory region binding"/>
    <property type="evidence" value="ECO:0007669"/>
    <property type="project" value="TreeGrafter"/>
</dbReference>
<dbReference type="PANTHER" id="PTHR30146">
    <property type="entry name" value="LACI-RELATED TRANSCRIPTIONAL REPRESSOR"/>
    <property type="match status" value="1"/>
</dbReference>
<sequence>MTTIRQIAEQLGVNVSTVSRSLNDSPTIPDSTKQRVREIADQLGYRKDMRAASMRAGKSLLIGVVVGDIVNPFFAELADRIERQTRAKGYQIMLGNGGEEPGAQEKIVETMLSQNIDGLLLTPAGRPTSKMLSHIKEVPTVAVDRKITGAEIDSVGCDFSQAVTQLAAHFAANGYQSVAVLSGPESTSTGDSRHRMLSAALAEAGISRVQAYSSPFQETGGDAAIKQVLAKGTPDALVCASGVIALGAMLGLKACQIRPGLDIGIATFDRLNWLEAMTPSVTMIDTDISKMADLAVNLLLKRIAGRGGEPVEKNTTAKLLLRESTPKLAN</sequence>
<dbReference type="Pfam" id="PF00356">
    <property type="entry name" value="LacI"/>
    <property type="match status" value="1"/>
</dbReference>
<dbReference type="SUPFAM" id="SSF53822">
    <property type="entry name" value="Periplasmic binding protein-like I"/>
    <property type="match status" value="1"/>
</dbReference>
<dbReference type="InterPro" id="IPR010982">
    <property type="entry name" value="Lambda_DNA-bd_dom_sf"/>
</dbReference>
<dbReference type="Gene3D" id="1.10.260.40">
    <property type="entry name" value="lambda repressor-like DNA-binding domains"/>
    <property type="match status" value="1"/>
</dbReference>
<dbReference type="SMART" id="SM00354">
    <property type="entry name" value="HTH_LACI"/>
    <property type="match status" value="1"/>
</dbReference>
<comment type="caution">
    <text evidence="5">The sequence shown here is derived from an EMBL/GenBank/DDBJ whole genome shotgun (WGS) entry which is preliminary data.</text>
</comment>
<accession>A0AAJ1BA79</accession>
<evidence type="ECO:0000256" key="1">
    <source>
        <dbReference type="ARBA" id="ARBA00023015"/>
    </source>
</evidence>
<dbReference type="InterPro" id="IPR000843">
    <property type="entry name" value="HTH_LacI"/>
</dbReference>
<dbReference type="EMBL" id="JAKNHJ010000002">
    <property type="protein sequence ID" value="MCG4617189.1"/>
    <property type="molecule type" value="Genomic_DNA"/>
</dbReference>
<dbReference type="RefSeq" id="WP_024059398.1">
    <property type="nucleotide sequence ID" value="NZ_JAGZVZ010000004.1"/>
</dbReference>
<evidence type="ECO:0000256" key="3">
    <source>
        <dbReference type="ARBA" id="ARBA00023163"/>
    </source>
</evidence>
<gene>
    <name evidence="5" type="ORF">L0M99_01580</name>
</gene>
<protein>
    <submittedName>
        <fullName evidence="5">LacI family transcriptional regulator</fullName>
    </submittedName>
</protein>
<proteinExistence type="predicted"/>
<dbReference type="Gene3D" id="3.40.50.2300">
    <property type="match status" value="2"/>
</dbReference>